<dbReference type="AlphaFoldDB" id="M0C8U7"/>
<sequence length="63" mass="6821">MNLLEGVEDPPEGILNLRIVAGHLVEHCFDAVDVGHLRVRTDDTDLGHVESVSTFRLCAGPAL</sequence>
<comment type="caution">
    <text evidence="1">The sequence shown here is derived from an EMBL/GenBank/DDBJ whole genome shotgun (WGS) entry which is preliminary data.</text>
</comment>
<name>M0C8U7_9EURY</name>
<reference evidence="1 2" key="1">
    <citation type="journal article" date="2014" name="PLoS Genet.">
        <title>Phylogenetically driven sequencing of extremely halophilic archaea reveals strategies for static and dynamic osmo-response.</title>
        <authorList>
            <person name="Becker E.A."/>
            <person name="Seitzer P.M."/>
            <person name="Tritt A."/>
            <person name="Larsen D."/>
            <person name="Krusor M."/>
            <person name="Yao A.I."/>
            <person name="Wu D."/>
            <person name="Madern D."/>
            <person name="Eisen J.A."/>
            <person name="Darling A.E."/>
            <person name="Facciotti M.T."/>
        </authorList>
    </citation>
    <scope>NUCLEOTIDE SEQUENCE [LARGE SCALE GENOMIC DNA]</scope>
    <source>
        <strain evidence="1 2">2-9-1</strain>
    </source>
</reference>
<keyword evidence="2" id="KW-1185">Reference proteome</keyword>
<accession>M0C8U7</accession>
<organism evidence="1 2">
    <name type="scientific">Halosimplex carlsbadense 2-9-1</name>
    <dbReference type="NCBI Taxonomy" id="797114"/>
    <lineage>
        <taxon>Archaea</taxon>
        <taxon>Methanobacteriati</taxon>
        <taxon>Methanobacteriota</taxon>
        <taxon>Stenosarchaea group</taxon>
        <taxon>Halobacteria</taxon>
        <taxon>Halobacteriales</taxon>
        <taxon>Haloarculaceae</taxon>
        <taxon>Halosimplex</taxon>
    </lineage>
</organism>
<protein>
    <submittedName>
        <fullName evidence="1">Uncharacterized protein</fullName>
    </submittedName>
</protein>
<gene>
    <name evidence="1" type="ORF">C475_22139</name>
</gene>
<dbReference type="EMBL" id="AOIU01000049">
    <property type="protein sequence ID" value="ELZ19691.1"/>
    <property type="molecule type" value="Genomic_DNA"/>
</dbReference>
<dbReference type="STRING" id="797114.C475_22139"/>
<proteinExistence type="predicted"/>
<evidence type="ECO:0000313" key="1">
    <source>
        <dbReference type="EMBL" id="ELZ19691.1"/>
    </source>
</evidence>
<dbReference type="Proteomes" id="UP000011626">
    <property type="component" value="Unassembled WGS sequence"/>
</dbReference>
<evidence type="ECO:0000313" key="2">
    <source>
        <dbReference type="Proteomes" id="UP000011626"/>
    </source>
</evidence>